<keyword evidence="3" id="KW-1185">Reference proteome</keyword>
<proteinExistence type="predicted"/>
<organism evidence="2 3">
    <name type="scientific">Araneus ventricosus</name>
    <name type="common">Orbweaver spider</name>
    <name type="synonym">Epeira ventricosa</name>
    <dbReference type="NCBI Taxonomy" id="182803"/>
    <lineage>
        <taxon>Eukaryota</taxon>
        <taxon>Metazoa</taxon>
        <taxon>Ecdysozoa</taxon>
        <taxon>Arthropoda</taxon>
        <taxon>Chelicerata</taxon>
        <taxon>Arachnida</taxon>
        <taxon>Araneae</taxon>
        <taxon>Araneomorphae</taxon>
        <taxon>Entelegynae</taxon>
        <taxon>Araneoidea</taxon>
        <taxon>Araneidae</taxon>
        <taxon>Araneus</taxon>
    </lineage>
</organism>
<evidence type="ECO:0000313" key="3">
    <source>
        <dbReference type="Proteomes" id="UP000499080"/>
    </source>
</evidence>
<evidence type="ECO:0000256" key="1">
    <source>
        <dbReference type="SAM" id="MobiDB-lite"/>
    </source>
</evidence>
<protein>
    <submittedName>
        <fullName evidence="2">Uncharacterized protein</fullName>
    </submittedName>
</protein>
<comment type="caution">
    <text evidence="2">The sequence shown here is derived from an EMBL/GenBank/DDBJ whole genome shotgun (WGS) entry which is preliminary data.</text>
</comment>
<feature type="region of interest" description="Disordered" evidence="1">
    <location>
        <begin position="49"/>
        <end position="72"/>
    </location>
</feature>
<name>A0A4Y2PB87_ARAVE</name>
<feature type="non-terminal residue" evidence="2">
    <location>
        <position position="72"/>
    </location>
</feature>
<dbReference type="EMBL" id="BGPR01131746">
    <property type="protein sequence ID" value="GBN47507.1"/>
    <property type="molecule type" value="Genomic_DNA"/>
</dbReference>
<evidence type="ECO:0000313" key="2">
    <source>
        <dbReference type="EMBL" id="GBN47507.1"/>
    </source>
</evidence>
<feature type="compositionally biased region" description="Basic and acidic residues" evidence="1">
    <location>
        <begin position="57"/>
        <end position="72"/>
    </location>
</feature>
<dbReference type="AlphaFoldDB" id="A0A4Y2PB87"/>
<sequence length="72" mass="8109">MYDILDEIDAECSLTNDCWTVVYEGQNPKALTQAKESLEANENNNKECLLKITSPSKDGKRSDEIKLKSNKS</sequence>
<accession>A0A4Y2PB87</accession>
<reference evidence="2 3" key="1">
    <citation type="journal article" date="2019" name="Sci. Rep.">
        <title>Orb-weaving spider Araneus ventricosus genome elucidates the spidroin gene catalogue.</title>
        <authorList>
            <person name="Kono N."/>
            <person name="Nakamura H."/>
            <person name="Ohtoshi R."/>
            <person name="Moran D.A.P."/>
            <person name="Shinohara A."/>
            <person name="Yoshida Y."/>
            <person name="Fujiwara M."/>
            <person name="Mori M."/>
            <person name="Tomita M."/>
            <person name="Arakawa K."/>
        </authorList>
    </citation>
    <scope>NUCLEOTIDE SEQUENCE [LARGE SCALE GENOMIC DNA]</scope>
</reference>
<dbReference type="Proteomes" id="UP000499080">
    <property type="component" value="Unassembled WGS sequence"/>
</dbReference>
<gene>
    <name evidence="2" type="ORF">AVEN_67436_1</name>
</gene>